<evidence type="ECO:0000313" key="5">
    <source>
        <dbReference type="Proteomes" id="UP001558613"/>
    </source>
</evidence>
<name>A0ABR3MVQ1_9TELE</name>
<reference evidence="4 5" key="1">
    <citation type="submission" date="2023-09" db="EMBL/GenBank/DDBJ databases">
        <authorList>
            <person name="Wang M."/>
        </authorList>
    </citation>
    <scope>NUCLEOTIDE SEQUENCE [LARGE SCALE GENOMIC DNA]</scope>
    <source>
        <strain evidence="4">GT-2023</strain>
        <tissue evidence="4">Liver</tissue>
    </source>
</reference>
<gene>
    <name evidence="4" type="ORF">QQF64_034081</name>
</gene>
<feature type="domain" description="Chromo" evidence="3">
    <location>
        <begin position="33"/>
        <end position="64"/>
    </location>
</feature>
<dbReference type="InterPro" id="IPR000953">
    <property type="entry name" value="Chromo/chromo_shadow_dom"/>
</dbReference>
<accession>A0ABR3MVQ1</accession>
<dbReference type="EMBL" id="JAYMGO010000009">
    <property type="protein sequence ID" value="KAL1268718.1"/>
    <property type="molecule type" value="Genomic_DNA"/>
</dbReference>
<evidence type="ECO:0000256" key="1">
    <source>
        <dbReference type="ARBA" id="ARBA00004123"/>
    </source>
</evidence>
<evidence type="ECO:0000259" key="3">
    <source>
        <dbReference type="PROSITE" id="PS50013"/>
    </source>
</evidence>
<evidence type="ECO:0000313" key="4">
    <source>
        <dbReference type="EMBL" id="KAL1268718.1"/>
    </source>
</evidence>
<dbReference type="PROSITE" id="PS50013">
    <property type="entry name" value="CHROMO_2"/>
    <property type="match status" value="1"/>
</dbReference>
<dbReference type="InterPro" id="IPR023780">
    <property type="entry name" value="Chromo_domain"/>
</dbReference>
<dbReference type="Proteomes" id="UP001558613">
    <property type="component" value="Unassembled WGS sequence"/>
</dbReference>
<protein>
    <recommendedName>
        <fullName evidence="3">Chromo domain-containing protein</fullName>
    </recommendedName>
</protein>
<organism evidence="4 5">
    <name type="scientific">Cirrhinus molitorella</name>
    <name type="common">mud carp</name>
    <dbReference type="NCBI Taxonomy" id="172907"/>
    <lineage>
        <taxon>Eukaryota</taxon>
        <taxon>Metazoa</taxon>
        <taxon>Chordata</taxon>
        <taxon>Craniata</taxon>
        <taxon>Vertebrata</taxon>
        <taxon>Euteleostomi</taxon>
        <taxon>Actinopterygii</taxon>
        <taxon>Neopterygii</taxon>
        <taxon>Teleostei</taxon>
        <taxon>Ostariophysi</taxon>
        <taxon>Cypriniformes</taxon>
        <taxon>Cyprinidae</taxon>
        <taxon>Labeoninae</taxon>
        <taxon>Labeonini</taxon>
        <taxon>Cirrhinus</taxon>
    </lineage>
</organism>
<evidence type="ECO:0000256" key="2">
    <source>
        <dbReference type="SAM" id="MobiDB-lite"/>
    </source>
</evidence>
<dbReference type="Gene3D" id="2.40.50.40">
    <property type="match status" value="1"/>
</dbReference>
<dbReference type="InterPro" id="IPR016197">
    <property type="entry name" value="Chromo-like_dom_sf"/>
</dbReference>
<dbReference type="SUPFAM" id="SSF54160">
    <property type="entry name" value="Chromo domain-like"/>
    <property type="match status" value="1"/>
</dbReference>
<comment type="subcellular location">
    <subcellularLocation>
        <location evidence="1">Nucleus</location>
    </subcellularLocation>
</comment>
<proteinExistence type="predicted"/>
<dbReference type="SMART" id="SM00298">
    <property type="entry name" value="CHROMO"/>
    <property type="match status" value="1"/>
</dbReference>
<keyword evidence="5" id="KW-1185">Reference proteome</keyword>
<feature type="region of interest" description="Disordered" evidence="2">
    <location>
        <begin position="1"/>
        <end position="25"/>
    </location>
</feature>
<dbReference type="Pfam" id="PF00385">
    <property type="entry name" value="Chromo"/>
    <property type="match status" value="1"/>
</dbReference>
<comment type="caution">
    <text evidence="4">The sequence shown here is derived from an EMBL/GenBank/DDBJ whole genome shotgun (WGS) entry which is preliminary data.</text>
</comment>
<sequence>MSLLKPAGGPRGDPEEEDLPQPPPILVDGEEAYQVHELLDSRRRGGTLQYLVDWEGYGPEERSWVSADKALEDDFSVINRHLTKKHIHRYQLQINKDREHAIIISPLFISLDSIKGKTFMRLRRAVHYLLHSTITSEALKAALIGKKLMGNSQNWDKRRKRMLK</sequence>